<dbReference type="SFLD" id="SFLDS00029">
    <property type="entry name" value="Radical_SAM"/>
    <property type="match status" value="1"/>
</dbReference>
<dbReference type="GeneID" id="97548403"/>
<organism evidence="7 8">
    <name type="scientific">Methanospirillum lacunae</name>
    <dbReference type="NCBI Taxonomy" id="668570"/>
    <lineage>
        <taxon>Archaea</taxon>
        <taxon>Methanobacteriati</taxon>
        <taxon>Methanobacteriota</taxon>
        <taxon>Stenosarchaea group</taxon>
        <taxon>Methanomicrobia</taxon>
        <taxon>Methanomicrobiales</taxon>
        <taxon>Methanospirillaceae</taxon>
        <taxon>Methanospirillum</taxon>
    </lineage>
</organism>
<dbReference type="Gene3D" id="3.20.20.70">
    <property type="entry name" value="Aldolase class I"/>
    <property type="match status" value="1"/>
</dbReference>
<dbReference type="PANTHER" id="PTHR43273:SF3">
    <property type="entry name" value="ANAEROBIC SULFATASE-MATURATING ENZYME HOMOLOG ASLB-RELATED"/>
    <property type="match status" value="1"/>
</dbReference>
<dbReference type="EMBL" id="QGMY01000010">
    <property type="protein sequence ID" value="PWR70699.1"/>
    <property type="molecule type" value="Genomic_DNA"/>
</dbReference>
<evidence type="ECO:0000256" key="2">
    <source>
        <dbReference type="ARBA" id="ARBA00022723"/>
    </source>
</evidence>
<evidence type="ECO:0000256" key="3">
    <source>
        <dbReference type="ARBA" id="ARBA00023004"/>
    </source>
</evidence>
<gene>
    <name evidence="7" type="ORF">DK846_13900</name>
</gene>
<dbReference type="RefSeq" id="WP_109969571.1">
    <property type="nucleotide sequence ID" value="NZ_CP176093.1"/>
</dbReference>
<sequence length="418" mass="48163">MINNQNHDTIKFSEAFQQLKDKNIYLWGARNAGLGIKKVLVRNNLKFVGYIDSSPLVNEDIYHERCYTPDVFFNSQYEKHKSFIIITTRSFGPEITQICKNAGLIEGEDFYNLSTIQKFEYLIQPTNYCNLSCISCSFGITKSLRKPCNMSVKTFGQLLKKILAEDPFVGTIDLFGLGEPLLNPDIDKFIRICNENNIGCGISTNLAISGDITKTILAEPTWIRISVSGWGDNYEITHQGGKWTTLYSNLLKLKELKDKHQLSTTIEIFFLLYKNRIQDYYKFRILCEKLNFVCRPIHANILSLEMVDNILRGKEVPNEIKTAQQMIVNSVEKTHELALESKSFPCEYYSIMRISSDLSVAFCNCYSEGIVAENFMKISASEIESIRRKSIKCKKCMERGYHRYYQTVFDEPLIDHNE</sequence>
<dbReference type="PANTHER" id="PTHR43273">
    <property type="entry name" value="ANAEROBIC SULFATASE-MATURATING ENZYME HOMOLOG ASLB-RELATED"/>
    <property type="match status" value="1"/>
</dbReference>
<dbReference type="SUPFAM" id="SSF102114">
    <property type="entry name" value="Radical SAM enzymes"/>
    <property type="match status" value="1"/>
</dbReference>
<dbReference type="GO" id="GO:0051536">
    <property type="term" value="F:iron-sulfur cluster binding"/>
    <property type="evidence" value="ECO:0007669"/>
    <property type="project" value="UniProtKB-KW"/>
</dbReference>
<keyword evidence="2" id="KW-0479">Metal-binding</keyword>
<dbReference type="InterPro" id="IPR023867">
    <property type="entry name" value="Sulphatase_maturase_rSAM"/>
</dbReference>
<name>A0A2V2MTG3_9EURY</name>
<reference evidence="7 8" key="1">
    <citation type="submission" date="2018-05" db="EMBL/GenBank/DDBJ databases">
        <title>Draft genome of Methanospirillum lacunae Ki8-1.</title>
        <authorList>
            <person name="Dueholm M.S."/>
            <person name="Nielsen P.H."/>
            <person name="Bakmann L.F."/>
            <person name="Otzen D.E."/>
        </authorList>
    </citation>
    <scope>NUCLEOTIDE SEQUENCE [LARGE SCALE GENOMIC DNA]</scope>
    <source>
        <strain evidence="7 8">Ki8-1</strain>
    </source>
</reference>
<comment type="similarity">
    <text evidence="5">Belongs to the radical SAM superfamily. Anaerobic sulfatase-maturating enzyme family.</text>
</comment>
<dbReference type="InterPro" id="IPR058240">
    <property type="entry name" value="rSAM_sf"/>
</dbReference>
<evidence type="ECO:0000256" key="5">
    <source>
        <dbReference type="ARBA" id="ARBA00023601"/>
    </source>
</evidence>
<dbReference type="GO" id="GO:0016491">
    <property type="term" value="F:oxidoreductase activity"/>
    <property type="evidence" value="ECO:0007669"/>
    <property type="project" value="InterPro"/>
</dbReference>
<dbReference type="Proteomes" id="UP000245657">
    <property type="component" value="Unassembled WGS sequence"/>
</dbReference>
<keyword evidence="3" id="KW-0408">Iron</keyword>
<comment type="caution">
    <text evidence="7">The sequence shown here is derived from an EMBL/GenBank/DDBJ whole genome shotgun (WGS) entry which is preliminary data.</text>
</comment>
<dbReference type="GO" id="GO:0046872">
    <property type="term" value="F:metal ion binding"/>
    <property type="evidence" value="ECO:0007669"/>
    <property type="project" value="UniProtKB-KW"/>
</dbReference>
<protein>
    <recommendedName>
        <fullName evidence="6">Radical SAM core domain-containing protein</fullName>
    </recommendedName>
</protein>
<evidence type="ECO:0000256" key="4">
    <source>
        <dbReference type="ARBA" id="ARBA00023014"/>
    </source>
</evidence>
<evidence type="ECO:0000313" key="8">
    <source>
        <dbReference type="Proteomes" id="UP000245657"/>
    </source>
</evidence>
<accession>A0A2V2MTG3</accession>
<keyword evidence="4" id="KW-0411">Iron-sulfur</keyword>
<feature type="domain" description="Radical SAM core" evidence="6">
    <location>
        <begin position="123"/>
        <end position="269"/>
    </location>
</feature>
<evidence type="ECO:0000256" key="1">
    <source>
        <dbReference type="ARBA" id="ARBA00022691"/>
    </source>
</evidence>
<evidence type="ECO:0000259" key="6">
    <source>
        <dbReference type="Pfam" id="PF04055"/>
    </source>
</evidence>
<dbReference type="InterPro" id="IPR007197">
    <property type="entry name" value="rSAM"/>
</dbReference>
<dbReference type="Pfam" id="PF04055">
    <property type="entry name" value="Radical_SAM"/>
    <property type="match status" value="1"/>
</dbReference>
<evidence type="ECO:0000313" key="7">
    <source>
        <dbReference type="EMBL" id="PWR70699.1"/>
    </source>
</evidence>
<dbReference type="OrthoDB" id="5620at2157"/>
<dbReference type="InterPro" id="IPR013785">
    <property type="entry name" value="Aldolase_TIM"/>
</dbReference>
<keyword evidence="1" id="KW-0949">S-adenosyl-L-methionine</keyword>
<dbReference type="AlphaFoldDB" id="A0A2V2MTG3"/>
<keyword evidence="8" id="KW-1185">Reference proteome</keyword>
<proteinExistence type="inferred from homology"/>